<sequence length="414" mass="46392">MSASYKHPRSQPKTRRVSLRTTGRSANLPSRGGTANPLRLEHTWAGPNRSLSSTPSSNPFYIAPSDTAPSTPVAADIEAYKLSFPKLPVLDSGGRADQHRIQNTPTPLTRQHAVIISGKPLGAERRTGGQLELPSTDAEREVPSIHSSPISIKIESSPTKFELVLKGIWPTVSSSGDGTLNANSPNQPGPSKRPLDSSNDRQNRKARRISKADSSVRNPIDELVLQWAKEALEEEEAVTEEDRHHLPKFTRGPPPPMQSRYNLRDRAKVVKRETIFVERTEQDYINLHPAFFRKAAVKTFNPANLPIPTIDLFHGLCSRTPRGLTLVEFSKVFLQCQVCTYYHYAESLGFHSCGATPVQTEYRSIEYDIGLEFLGYRRRGLSEEQITDMFVTCSLCERVFLRKYNRSHICDSDK</sequence>
<organism evidence="2 3">
    <name type="scientific">Coprinopsis cinerea (strain Okayama-7 / 130 / ATCC MYA-4618 / FGSC 9003)</name>
    <name type="common">Inky cap fungus</name>
    <name type="synonym">Hormographiella aspergillata</name>
    <dbReference type="NCBI Taxonomy" id="240176"/>
    <lineage>
        <taxon>Eukaryota</taxon>
        <taxon>Fungi</taxon>
        <taxon>Dikarya</taxon>
        <taxon>Basidiomycota</taxon>
        <taxon>Agaricomycotina</taxon>
        <taxon>Agaricomycetes</taxon>
        <taxon>Agaricomycetidae</taxon>
        <taxon>Agaricales</taxon>
        <taxon>Agaricineae</taxon>
        <taxon>Psathyrellaceae</taxon>
        <taxon>Coprinopsis</taxon>
    </lineage>
</organism>
<name>A8P0Y6_COPC7</name>
<dbReference type="Proteomes" id="UP000001861">
    <property type="component" value="Unassembled WGS sequence"/>
</dbReference>
<keyword evidence="3" id="KW-1185">Reference proteome</keyword>
<feature type="region of interest" description="Disordered" evidence="1">
    <location>
        <begin position="1"/>
        <end position="57"/>
    </location>
</feature>
<dbReference type="VEuPathDB" id="FungiDB:CC1G_13137"/>
<proteinExistence type="predicted"/>
<feature type="region of interest" description="Disordered" evidence="1">
    <location>
        <begin position="172"/>
        <end position="215"/>
    </location>
</feature>
<evidence type="ECO:0000256" key="1">
    <source>
        <dbReference type="SAM" id="MobiDB-lite"/>
    </source>
</evidence>
<evidence type="ECO:0000313" key="3">
    <source>
        <dbReference type="Proteomes" id="UP000001861"/>
    </source>
</evidence>
<feature type="compositionally biased region" description="Polar residues" evidence="1">
    <location>
        <begin position="172"/>
        <end position="186"/>
    </location>
</feature>
<gene>
    <name evidence="2" type="ORF">CC1G_13137</name>
</gene>
<dbReference type="KEGG" id="cci:CC1G_13137"/>
<feature type="region of interest" description="Disordered" evidence="1">
    <location>
        <begin position="238"/>
        <end position="260"/>
    </location>
</feature>
<evidence type="ECO:0000313" key="2">
    <source>
        <dbReference type="EMBL" id="EAU83820.1"/>
    </source>
</evidence>
<feature type="compositionally biased region" description="Basic residues" evidence="1">
    <location>
        <begin position="1"/>
        <end position="18"/>
    </location>
</feature>
<reference evidence="2 3" key="1">
    <citation type="journal article" date="2010" name="Proc. Natl. Acad. Sci. U.S.A.">
        <title>Insights into evolution of multicellular fungi from the assembled chromosomes of the mushroom Coprinopsis cinerea (Coprinus cinereus).</title>
        <authorList>
            <person name="Stajich J.E."/>
            <person name="Wilke S.K."/>
            <person name="Ahren D."/>
            <person name="Au C.H."/>
            <person name="Birren B.W."/>
            <person name="Borodovsky M."/>
            <person name="Burns C."/>
            <person name="Canback B."/>
            <person name="Casselton L.A."/>
            <person name="Cheng C.K."/>
            <person name="Deng J."/>
            <person name="Dietrich F.S."/>
            <person name="Fargo D.C."/>
            <person name="Farman M.L."/>
            <person name="Gathman A.C."/>
            <person name="Goldberg J."/>
            <person name="Guigo R."/>
            <person name="Hoegger P.J."/>
            <person name="Hooker J.B."/>
            <person name="Huggins A."/>
            <person name="James T.Y."/>
            <person name="Kamada T."/>
            <person name="Kilaru S."/>
            <person name="Kodira C."/>
            <person name="Kues U."/>
            <person name="Kupfer D."/>
            <person name="Kwan H.S."/>
            <person name="Lomsadze A."/>
            <person name="Li W."/>
            <person name="Lilly W.W."/>
            <person name="Ma L.J."/>
            <person name="Mackey A.J."/>
            <person name="Manning G."/>
            <person name="Martin F."/>
            <person name="Muraguchi H."/>
            <person name="Natvig D.O."/>
            <person name="Palmerini H."/>
            <person name="Ramesh M.A."/>
            <person name="Rehmeyer C.J."/>
            <person name="Roe B.A."/>
            <person name="Shenoy N."/>
            <person name="Stanke M."/>
            <person name="Ter-Hovhannisyan V."/>
            <person name="Tunlid A."/>
            <person name="Velagapudi R."/>
            <person name="Vision T.J."/>
            <person name="Zeng Q."/>
            <person name="Zolan M.E."/>
            <person name="Pukkila P.J."/>
        </authorList>
    </citation>
    <scope>NUCLEOTIDE SEQUENCE [LARGE SCALE GENOMIC DNA]</scope>
    <source>
        <strain evidence="3">Okayama-7 / 130 / ATCC MYA-4618 / FGSC 9003</strain>
    </source>
</reference>
<protein>
    <submittedName>
        <fullName evidence="2">Uncharacterized protein</fullName>
    </submittedName>
</protein>
<comment type="caution">
    <text evidence="2">The sequence shown here is derived from an EMBL/GenBank/DDBJ whole genome shotgun (WGS) entry which is preliminary data.</text>
</comment>
<feature type="compositionally biased region" description="Polar residues" evidence="1">
    <location>
        <begin position="19"/>
        <end position="28"/>
    </location>
</feature>
<accession>A8P0Y6</accession>
<feature type="compositionally biased region" description="Basic and acidic residues" evidence="1">
    <location>
        <begin position="193"/>
        <end position="203"/>
    </location>
</feature>
<feature type="region of interest" description="Disordered" evidence="1">
    <location>
        <begin position="122"/>
        <end position="144"/>
    </location>
</feature>
<dbReference type="RefSeq" id="XP_001837994.1">
    <property type="nucleotide sequence ID" value="XM_001837942.1"/>
</dbReference>
<dbReference type="GeneID" id="6014561"/>
<dbReference type="AlphaFoldDB" id="A8P0Y6"/>
<dbReference type="EMBL" id="AACS02000006">
    <property type="protein sequence ID" value="EAU83820.1"/>
    <property type="molecule type" value="Genomic_DNA"/>
</dbReference>
<dbReference type="InParanoid" id="A8P0Y6"/>